<proteinExistence type="inferred from homology"/>
<dbReference type="InterPro" id="IPR028081">
    <property type="entry name" value="Leu-bd"/>
</dbReference>
<dbReference type="Proteomes" id="UP001321804">
    <property type="component" value="Chromosome"/>
</dbReference>
<dbReference type="Pfam" id="PF13458">
    <property type="entry name" value="Peripla_BP_6"/>
    <property type="match status" value="1"/>
</dbReference>
<evidence type="ECO:0000256" key="1">
    <source>
        <dbReference type="ARBA" id="ARBA00010062"/>
    </source>
</evidence>
<feature type="domain" description="Leucine-binding protein" evidence="4">
    <location>
        <begin position="40"/>
        <end position="384"/>
    </location>
</feature>
<keyword evidence="2 3" id="KW-0732">Signal</keyword>
<feature type="signal peptide" evidence="3">
    <location>
        <begin position="1"/>
        <end position="30"/>
    </location>
</feature>
<evidence type="ECO:0000313" key="6">
    <source>
        <dbReference type="Proteomes" id="UP001321804"/>
    </source>
</evidence>
<evidence type="ECO:0000259" key="4">
    <source>
        <dbReference type="Pfam" id="PF13458"/>
    </source>
</evidence>
<evidence type="ECO:0000256" key="3">
    <source>
        <dbReference type="SAM" id="SignalP"/>
    </source>
</evidence>
<keyword evidence="6" id="KW-1185">Reference proteome</keyword>
<dbReference type="PANTHER" id="PTHR30483">
    <property type="entry name" value="LEUCINE-SPECIFIC-BINDING PROTEIN"/>
    <property type="match status" value="1"/>
</dbReference>
<dbReference type="KEGG" id="xak:KIMC2_02030"/>
<dbReference type="EMBL" id="AP026801">
    <property type="protein sequence ID" value="BDR55641.1"/>
    <property type="molecule type" value="Genomic_DNA"/>
</dbReference>
<dbReference type="InterPro" id="IPR028082">
    <property type="entry name" value="Peripla_BP_I"/>
</dbReference>
<dbReference type="CDD" id="cd06347">
    <property type="entry name" value="PBP1_ABC_LivK_ligand_binding-like"/>
    <property type="match status" value="1"/>
</dbReference>
<dbReference type="Gene3D" id="3.40.50.2300">
    <property type="match status" value="2"/>
</dbReference>
<accession>A0AAU9CTE7</accession>
<sequence>MKKEKQILSLLCLASLLTLFLTGCASKAKATGNEPKGSEVLIGVNIELSGTAASYGQATLKGINYAVEKINESGGVKLNGDKKKIKLITKDDTSNNYQTAMAASNLASSAKVSAIVGPCVSASFAAALPKATEAAVPTVAPAGTADTLTLKKDGSVQPDAYRACYTDSYQGVILAHYAYQNLKADTVAILGDKTSDYSAGLIKAFKGAYKGKIVDTQYYQAGDKDFNATITKLKSENFKALFVPGYYNEAGLIIKQARQAGIKAAILGPDGFSDDTLFKLAGKENVTDVYYTNHFDAMAPANDRVKPFINSYKKKFGEEPSGFTALGYDAVYMIKAAMEKEQSVNSIKVAKGLASLTNFEGVTGTMTMDKNHNPKKDVIVVKFNHGVKVSAAAVR</sequence>
<dbReference type="PROSITE" id="PS51257">
    <property type="entry name" value="PROKAR_LIPOPROTEIN"/>
    <property type="match status" value="1"/>
</dbReference>
<evidence type="ECO:0000313" key="5">
    <source>
        <dbReference type="EMBL" id="BDR55641.1"/>
    </source>
</evidence>
<evidence type="ECO:0000256" key="2">
    <source>
        <dbReference type="ARBA" id="ARBA00022729"/>
    </source>
</evidence>
<name>A0AAU9CTE7_9LACO</name>
<dbReference type="AlphaFoldDB" id="A0AAU9CTE7"/>
<protein>
    <submittedName>
        <fullName evidence="5">Branched-chain amino acid ABC transporter substrate-binding protein</fullName>
    </submittedName>
</protein>
<dbReference type="RefSeq" id="WP_317697135.1">
    <property type="nucleotide sequence ID" value="NZ_AP026801.1"/>
</dbReference>
<gene>
    <name evidence="5" type="primary">livA_2</name>
    <name evidence="5" type="ORF">KIMC2_02030</name>
</gene>
<dbReference type="SUPFAM" id="SSF53822">
    <property type="entry name" value="Periplasmic binding protein-like I"/>
    <property type="match status" value="1"/>
</dbReference>
<comment type="similarity">
    <text evidence="1">Belongs to the leucine-binding protein family.</text>
</comment>
<dbReference type="PANTHER" id="PTHR30483:SF6">
    <property type="entry name" value="PERIPLASMIC BINDING PROTEIN OF ABC TRANSPORTER FOR NATURAL AMINO ACIDS"/>
    <property type="match status" value="1"/>
</dbReference>
<dbReference type="InterPro" id="IPR051010">
    <property type="entry name" value="BCAA_transport"/>
</dbReference>
<organism evidence="5 6">
    <name type="scientific">Xylocopilactobacillus apis</name>
    <dbReference type="NCBI Taxonomy" id="2932183"/>
    <lineage>
        <taxon>Bacteria</taxon>
        <taxon>Bacillati</taxon>
        <taxon>Bacillota</taxon>
        <taxon>Bacilli</taxon>
        <taxon>Lactobacillales</taxon>
        <taxon>Lactobacillaceae</taxon>
        <taxon>Xylocopilactobacillus</taxon>
    </lineage>
</organism>
<feature type="chain" id="PRO_5043392485" evidence="3">
    <location>
        <begin position="31"/>
        <end position="395"/>
    </location>
</feature>
<reference evidence="5 6" key="1">
    <citation type="journal article" date="2023" name="Microbiol. Spectr.">
        <title>Symbiosis of Carpenter Bees with Uncharacterized Lactic Acid Bacteria Showing NAD Auxotrophy.</title>
        <authorList>
            <person name="Kawasaki S."/>
            <person name="Ozawa K."/>
            <person name="Mori T."/>
            <person name="Yamamoto A."/>
            <person name="Ito M."/>
            <person name="Ohkuma M."/>
            <person name="Sakamoto M."/>
            <person name="Matsutani M."/>
        </authorList>
    </citation>
    <scope>NUCLEOTIDE SEQUENCE [LARGE SCALE GENOMIC DNA]</scope>
    <source>
        <strain evidence="5 6">KimC2</strain>
    </source>
</reference>